<protein>
    <submittedName>
        <fullName evidence="2">LytTR family transcriptional regulator DNA-binding domain-containing protein</fullName>
    </submittedName>
</protein>
<gene>
    <name evidence="2" type="ORF">HXK26_05185</name>
</gene>
<sequence length="148" mass="16411">MDIRVVEEKGRSQIEVTILSGPDDQRVSGIVRQLQMADGKLSGYVPGTIKRRVVFLADIMWIETGDHTAIIHLTTGEVLESDSRLFELEEALRGTEFVRASRQELVNLDYVTGISPAGSGRILLSLSEKNLVASRKYASDIKKRIGIL</sequence>
<dbReference type="InterPro" id="IPR046947">
    <property type="entry name" value="LytR-like"/>
</dbReference>
<dbReference type="EMBL" id="JABZGW010000216">
    <property type="protein sequence ID" value="MBF4808070.1"/>
    <property type="molecule type" value="Genomic_DNA"/>
</dbReference>
<dbReference type="PANTHER" id="PTHR37299">
    <property type="entry name" value="TRANSCRIPTIONAL REGULATOR-RELATED"/>
    <property type="match status" value="1"/>
</dbReference>
<dbReference type="GO" id="GO:0000156">
    <property type="term" value="F:phosphorelay response regulator activity"/>
    <property type="evidence" value="ECO:0007669"/>
    <property type="project" value="InterPro"/>
</dbReference>
<dbReference type="AlphaFoldDB" id="A0A930YPZ6"/>
<organism evidence="2 3">
    <name type="scientific">Lancefieldella rimae</name>
    <dbReference type="NCBI Taxonomy" id="1383"/>
    <lineage>
        <taxon>Bacteria</taxon>
        <taxon>Bacillati</taxon>
        <taxon>Actinomycetota</taxon>
        <taxon>Coriobacteriia</taxon>
        <taxon>Coriobacteriales</taxon>
        <taxon>Atopobiaceae</taxon>
        <taxon>Lancefieldella</taxon>
    </lineage>
</organism>
<name>A0A930YPZ6_9ACTN</name>
<keyword evidence="2" id="KW-0238">DNA-binding</keyword>
<feature type="domain" description="HTH LytTR-type" evidence="1">
    <location>
        <begin position="45"/>
        <end position="147"/>
    </location>
</feature>
<accession>A0A930YPZ6</accession>
<dbReference type="GO" id="GO:0003677">
    <property type="term" value="F:DNA binding"/>
    <property type="evidence" value="ECO:0007669"/>
    <property type="project" value="UniProtKB-KW"/>
</dbReference>
<evidence type="ECO:0000259" key="1">
    <source>
        <dbReference type="PROSITE" id="PS50930"/>
    </source>
</evidence>
<dbReference type="Proteomes" id="UP000698335">
    <property type="component" value="Unassembled WGS sequence"/>
</dbReference>
<dbReference type="Pfam" id="PF04397">
    <property type="entry name" value="LytTR"/>
    <property type="match status" value="1"/>
</dbReference>
<dbReference type="Gene3D" id="2.40.50.1020">
    <property type="entry name" value="LytTr DNA-binding domain"/>
    <property type="match status" value="1"/>
</dbReference>
<proteinExistence type="predicted"/>
<dbReference type="PROSITE" id="PS50930">
    <property type="entry name" value="HTH_LYTTR"/>
    <property type="match status" value="1"/>
</dbReference>
<reference evidence="2" key="1">
    <citation type="submission" date="2020-04" db="EMBL/GenBank/DDBJ databases">
        <title>Deep metagenomics examines the oral microbiome during advanced dental caries in children, revealing novel taxa and co-occurrences with host molecules.</title>
        <authorList>
            <person name="Baker J.L."/>
            <person name="Morton J.T."/>
            <person name="Dinis M."/>
            <person name="Alvarez R."/>
            <person name="Tran N.C."/>
            <person name="Knight R."/>
            <person name="Edlund A."/>
        </authorList>
    </citation>
    <scope>NUCLEOTIDE SEQUENCE</scope>
    <source>
        <strain evidence="2">JCVI_38_bin.5</strain>
    </source>
</reference>
<evidence type="ECO:0000313" key="3">
    <source>
        <dbReference type="Proteomes" id="UP000698335"/>
    </source>
</evidence>
<evidence type="ECO:0000313" key="2">
    <source>
        <dbReference type="EMBL" id="MBF4808070.1"/>
    </source>
</evidence>
<dbReference type="PANTHER" id="PTHR37299:SF4">
    <property type="entry name" value="TRANSCRIPTIONAL REGULATOR"/>
    <property type="match status" value="1"/>
</dbReference>
<dbReference type="InterPro" id="IPR007492">
    <property type="entry name" value="LytTR_DNA-bd_dom"/>
</dbReference>
<comment type="caution">
    <text evidence="2">The sequence shown here is derived from an EMBL/GenBank/DDBJ whole genome shotgun (WGS) entry which is preliminary data.</text>
</comment>
<dbReference type="SMART" id="SM00850">
    <property type="entry name" value="LytTR"/>
    <property type="match status" value="1"/>
</dbReference>